<evidence type="ECO:0000313" key="3">
    <source>
        <dbReference type="Proteomes" id="UP000045782"/>
    </source>
</evidence>
<feature type="transmembrane region" description="Helical" evidence="1">
    <location>
        <begin position="6"/>
        <end position="27"/>
    </location>
</feature>
<evidence type="ECO:0000256" key="1">
    <source>
        <dbReference type="SAM" id="Phobius"/>
    </source>
</evidence>
<dbReference type="Pfam" id="PF10739">
    <property type="entry name" value="DUF2550"/>
    <property type="match status" value="1"/>
</dbReference>
<dbReference type="AlphaFoldDB" id="A0A0U0ZNK6"/>
<name>A0A0U0ZNK6_9MYCO</name>
<gene>
    <name evidence="2" type="ORF">ERS075579_02437</name>
</gene>
<evidence type="ECO:0000313" key="2">
    <source>
        <dbReference type="EMBL" id="CPV52836.1"/>
    </source>
</evidence>
<proteinExistence type="predicted"/>
<protein>
    <submittedName>
        <fullName evidence="2">Protein of uncharacterized function (DUF2550)</fullName>
    </submittedName>
</protein>
<accession>A0A0U0ZNK6</accession>
<reference evidence="2 3" key="1">
    <citation type="submission" date="2015-03" db="EMBL/GenBank/DDBJ databases">
        <authorList>
            <person name="Murphy D."/>
        </authorList>
    </citation>
    <scope>NUCLEOTIDE SEQUENCE [LARGE SCALE GENOMIC DNA]</scope>
    <source>
        <strain evidence="2 3">PAP088</strain>
    </source>
</reference>
<keyword evidence="1" id="KW-1133">Transmembrane helix</keyword>
<keyword evidence="1" id="KW-0812">Transmembrane</keyword>
<organism evidence="2 3">
    <name type="scientific">Mycobacteroides abscessus</name>
    <dbReference type="NCBI Taxonomy" id="36809"/>
    <lineage>
        <taxon>Bacteria</taxon>
        <taxon>Bacillati</taxon>
        <taxon>Actinomycetota</taxon>
        <taxon>Actinomycetes</taxon>
        <taxon>Mycobacteriales</taxon>
        <taxon>Mycobacteriaceae</taxon>
        <taxon>Mycobacteroides</taxon>
    </lineage>
</organism>
<dbReference type="Proteomes" id="UP000045782">
    <property type="component" value="Unassembled WGS sequence"/>
</dbReference>
<keyword evidence="1" id="KW-0472">Membrane</keyword>
<dbReference type="InterPro" id="IPR019675">
    <property type="entry name" value="DUF2550"/>
</dbReference>
<dbReference type="EMBL" id="CSWP01000004">
    <property type="protein sequence ID" value="CPV52836.1"/>
    <property type="molecule type" value="Genomic_DNA"/>
</dbReference>
<sequence length="143" mass="16478">MSVTAMIEISVIAVLALAVAALSFRLLKLRNGGTAALLRDMPEMGEGRWRHGVVRYRESQAEFYRLSSVRLWPDRQLSRRDLEIIDRRIPRGDEYDIMTAEIVVLQLRDGARDYEMALDRGALTAFMSWVESRPSPRAQRRSR</sequence>